<dbReference type="GeneID" id="20174389"/>
<accession>W2R053</accession>
<proteinExistence type="predicted"/>
<dbReference type="EMBL" id="KI669566">
    <property type="protein sequence ID" value="ETN18797.1"/>
    <property type="molecule type" value="Genomic_DNA"/>
</dbReference>
<dbReference type="AlphaFoldDB" id="W2R053"/>
<reference evidence="1 2" key="2">
    <citation type="submission" date="2013-11" db="EMBL/GenBank/DDBJ databases">
        <title>The Genome Sequence of Phytophthora parasitica INRA-310.</title>
        <authorList>
            <consortium name="The Broad Institute Genomics Platform"/>
            <person name="Russ C."/>
            <person name="Tyler B."/>
            <person name="Panabieres F."/>
            <person name="Shan W."/>
            <person name="Tripathy S."/>
            <person name="Grunwald N."/>
            <person name="Machado M."/>
            <person name="Johnson C.S."/>
            <person name="Arredondo F."/>
            <person name="Hong C."/>
            <person name="Coffey M."/>
            <person name="Young S.K."/>
            <person name="Zeng Q."/>
            <person name="Gargeya S."/>
            <person name="Fitzgerald M."/>
            <person name="Abouelleil A."/>
            <person name="Alvarado L."/>
            <person name="Chapman S.B."/>
            <person name="Gainer-Dewar J."/>
            <person name="Goldberg J."/>
            <person name="Griggs A."/>
            <person name="Gujja S."/>
            <person name="Hansen M."/>
            <person name="Howarth C."/>
            <person name="Imamovic A."/>
            <person name="Ireland A."/>
            <person name="Larimer J."/>
            <person name="McCowan C."/>
            <person name="Murphy C."/>
            <person name="Pearson M."/>
            <person name="Poon T.W."/>
            <person name="Priest M."/>
            <person name="Roberts A."/>
            <person name="Saif S."/>
            <person name="Shea T."/>
            <person name="Sykes S."/>
            <person name="Wortman J."/>
            <person name="Nusbaum C."/>
            <person name="Birren B."/>
        </authorList>
    </citation>
    <scope>NUCLEOTIDE SEQUENCE [LARGE SCALE GENOMIC DNA]</scope>
    <source>
        <strain evidence="1 2">INRA-310</strain>
    </source>
</reference>
<name>W2R053_PHYN3</name>
<dbReference type="RefSeq" id="XP_008896421.1">
    <property type="nucleotide sequence ID" value="XM_008898173.1"/>
</dbReference>
<protein>
    <submittedName>
        <fullName evidence="1">Uncharacterized protein</fullName>
    </submittedName>
</protein>
<evidence type="ECO:0000313" key="1">
    <source>
        <dbReference type="EMBL" id="ETN18797.1"/>
    </source>
</evidence>
<organism evidence="1 2">
    <name type="scientific">Phytophthora nicotianae (strain INRA-310)</name>
    <name type="common">Phytophthora parasitica</name>
    <dbReference type="NCBI Taxonomy" id="761204"/>
    <lineage>
        <taxon>Eukaryota</taxon>
        <taxon>Sar</taxon>
        <taxon>Stramenopiles</taxon>
        <taxon>Oomycota</taxon>
        <taxon>Peronosporomycetes</taxon>
        <taxon>Peronosporales</taxon>
        <taxon>Peronosporaceae</taxon>
        <taxon>Phytophthora</taxon>
    </lineage>
</organism>
<dbReference type="OMA" id="PREQHVE"/>
<gene>
    <name evidence="1" type="ORF">PPTG_04281</name>
</gene>
<dbReference type="VEuPathDB" id="FungiDB:PPTG_04281"/>
<reference evidence="2" key="1">
    <citation type="submission" date="2011-12" db="EMBL/GenBank/DDBJ databases">
        <authorList>
            <consortium name="The Broad Institute Genome Sequencing Platform"/>
            <person name="Russ C."/>
            <person name="Tyler B."/>
            <person name="Panabieres F."/>
            <person name="Shan W."/>
            <person name="Tripathy S."/>
            <person name="Grunwald N."/>
            <person name="Machado M."/>
            <person name="Young S.K."/>
            <person name="Zeng Q."/>
            <person name="Gargeya S."/>
            <person name="Fitzgerald M."/>
            <person name="Haas B."/>
            <person name="Abouelleil A."/>
            <person name="Alvarado L."/>
            <person name="Arachchi H.M."/>
            <person name="Berlin A."/>
            <person name="Chapman S.B."/>
            <person name="Gearin G."/>
            <person name="Goldberg J."/>
            <person name="Griggs A."/>
            <person name="Gujja S."/>
            <person name="Hansen M."/>
            <person name="Heiman D."/>
            <person name="Howarth C."/>
            <person name="Larimer J."/>
            <person name="Lui A."/>
            <person name="MacDonald P.J.P."/>
            <person name="McCowen C."/>
            <person name="Montmayeur A."/>
            <person name="Murphy C."/>
            <person name="Neiman D."/>
            <person name="Pearson M."/>
            <person name="Priest M."/>
            <person name="Roberts A."/>
            <person name="Saif S."/>
            <person name="Shea T."/>
            <person name="Sisk P."/>
            <person name="Stolte C."/>
            <person name="Sykes S."/>
            <person name="Wortman J."/>
            <person name="Nusbaum C."/>
            <person name="Birren B."/>
        </authorList>
    </citation>
    <scope>NUCLEOTIDE SEQUENCE [LARGE SCALE GENOMIC DNA]</scope>
    <source>
        <strain evidence="2">INRA-310</strain>
    </source>
</reference>
<evidence type="ECO:0000313" key="2">
    <source>
        <dbReference type="Proteomes" id="UP000018817"/>
    </source>
</evidence>
<sequence>MGEPREQHVEGYLGNSGATRSTTYARYALVAWPAARDVENSFTFIDANAAVGTLQAQRPVDASTLRTFMEAVASKFAENRPSLHSWTEPQTASVGFCRSMCDLLVDARLVKMFFYNFVRGMDSYENKDGLASGFGALARRFDWSGIGSEILESLGDTVDPMSMDMGMHM</sequence>
<dbReference type="Proteomes" id="UP000018817">
    <property type="component" value="Unassembled WGS sequence"/>
</dbReference>